<feature type="coiled-coil region" evidence="7">
    <location>
        <begin position="3096"/>
        <end position="3130"/>
    </location>
</feature>
<feature type="compositionally biased region" description="Low complexity" evidence="8">
    <location>
        <begin position="2317"/>
        <end position="2329"/>
    </location>
</feature>
<evidence type="ECO:0000259" key="11">
    <source>
        <dbReference type="PROSITE" id="PS51460"/>
    </source>
</evidence>
<dbReference type="Pfam" id="PF17902">
    <property type="entry name" value="SH3_10"/>
    <property type="match status" value="1"/>
</dbReference>
<dbReference type="RefSeq" id="XP_028029402.1">
    <property type="nucleotide sequence ID" value="XM_028173601.1"/>
</dbReference>
<dbReference type="PANTHER" id="PTHR23169">
    <property type="entry name" value="ENVOPLAKIN"/>
    <property type="match status" value="1"/>
</dbReference>
<dbReference type="InterPro" id="IPR001101">
    <property type="entry name" value="Plectin_repeat"/>
</dbReference>
<gene>
    <name evidence="13 14" type="primary">LOC114242449</name>
</gene>
<dbReference type="RefSeq" id="XP_028029403.1">
    <property type="nucleotide sequence ID" value="XM_028173602.1"/>
</dbReference>
<organism evidence="12 14">
    <name type="scientific">Bombyx mandarina</name>
    <name type="common">Wild silk moth</name>
    <name type="synonym">Wild silkworm</name>
    <dbReference type="NCBI Taxonomy" id="7092"/>
    <lineage>
        <taxon>Eukaryota</taxon>
        <taxon>Metazoa</taxon>
        <taxon>Ecdysozoa</taxon>
        <taxon>Arthropoda</taxon>
        <taxon>Hexapoda</taxon>
        <taxon>Insecta</taxon>
        <taxon>Pterygota</taxon>
        <taxon>Neoptera</taxon>
        <taxon>Endopterygota</taxon>
        <taxon>Lepidoptera</taxon>
        <taxon>Glossata</taxon>
        <taxon>Ditrysia</taxon>
        <taxon>Bombycoidea</taxon>
        <taxon>Bombycidae</taxon>
        <taxon>Bombycinae</taxon>
        <taxon>Bombyx</taxon>
    </lineage>
</organism>
<dbReference type="GO" id="GO:0042060">
    <property type="term" value="P:wound healing"/>
    <property type="evidence" value="ECO:0007669"/>
    <property type="project" value="TreeGrafter"/>
</dbReference>
<dbReference type="SMART" id="SM00243">
    <property type="entry name" value="GAS2"/>
    <property type="match status" value="1"/>
</dbReference>
<feature type="region of interest" description="Disordered" evidence="8">
    <location>
        <begin position="5283"/>
        <end position="5309"/>
    </location>
</feature>
<evidence type="ECO:0000259" key="9">
    <source>
        <dbReference type="PROSITE" id="PS50021"/>
    </source>
</evidence>
<feature type="coiled-coil region" evidence="7">
    <location>
        <begin position="985"/>
        <end position="1040"/>
    </location>
</feature>
<feature type="domain" description="GAR" evidence="11">
    <location>
        <begin position="5168"/>
        <end position="5240"/>
    </location>
</feature>
<keyword evidence="2" id="KW-0963">Cytoplasm</keyword>
<evidence type="ECO:0000256" key="4">
    <source>
        <dbReference type="ARBA" id="ARBA00022737"/>
    </source>
</evidence>
<dbReference type="InterPro" id="IPR001715">
    <property type="entry name" value="CH_dom"/>
</dbReference>
<dbReference type="Pfam" id="PF21020">
    <property type="entry name" value="Spectrin_4"/>
    <property type="match status" value="1"/>
</dbReference>
<keyword evidence="7" id="KW-0175">Coiled coil</keyword>
<dbReference type="GO" id="GO:0030056">
    <property type="term" value="C:hemidesmosome"/>
    <property type="evidence" value="ECO:0007669"/>
    <property type="project" value="TreeGrafter"/>
</dbReference>
<feature type="coiled-coil region" evidence="7">
    <location>
        <begin position="2024"/>
        <end position="2113"/>
    </location>
</feature>
<dbReference type="Gene3D" id="1.20.58.60">
    <property type="match status" value="29"/>
</dbReference>
<dbReference type="SMART" id="SM00033">
    <property type="entry name" value="CH"/>
    <property type="match status" value="1"/>
</dbReference>
<dbReference type="InterPro" id="IPR018247">
    <property type="entry name" value="EF_Hand_1_Ca_BS"/>
</dbReference>
<dbReference type="FunFam" id="1.10.238.10:FF:000031">
    <property type="entry name" value="Short stop, isoform J"/>
    <property type="match status" value="1"/>
</dbReference>
<reference evidence="13 14" key="1">
    <citation type="submission" date="2025-04" db="UniProtKB">
        <authorList>
            <consortium name="RefSeq"/>
        </authorList>
    </citation>
    <scope>IDENTIFICATION</scope>
    <source>
        <tissue evidence="13 14">Silk gland</tissue>
    </source>
</reference>
<evidence type="ECO:0000256" key="8">
    <source>
        <dbReference type="SAM" id="MobiDB-lite"/>
    </source>
</evidence>
<dbReference type="InterPro" id="IPR002017">
    <property type="entry name" value="Spectrin_repeat"/>
</dbReference>
<name>A0A6J2JJE5_BOMMA</name>
<feature type="coiled-coil region" evidence="7">
    <location>
        <begin position="1712"/>
        <end position="1753"/>
    </location>
</feature>
<dbReference type="InterPro" id="IPR035915">
    <property type="entry name" value="Plakin_repeat_sf"/>
</dbReference>
<feature type="coiled-coil region" evidence="7">
    <location>
        <begin position="437"/>
        <end position="474"/>
    </location>
</feature>
<dbReference type="GO" id="GO:0045104">
    <property type="term" value="P:intermediate filament cytoskeleton organization"/>
    <property type="evidence" value="ECO:0007669"/>
    <property type="project" value="InterPro"/>
</dbReference>
<feature type="compositionally biased region" description="Basic residues" evidence="8">
    <location>
        <begin position="2284"/>
        <end position="2298"/>
    </location>
</feature>
<feature type="compositionally biased region" description="Polar residues" evidence="8">
    <location>
        <begin position="5622"/>
        <end position="5647"/>
    </location>
</feature>
<dbReference type="SUPFAM" id="SSF47473">
    <property type="entry name" value="EF-hand"/>
    <property type="match status" value="1"/>
</dbReference>
<dbReference type="Gene3D" id="2.30.30.40">
    <property type="entry name" value="SH3 Domains"/>
    <property type="match status" value="1"/>
</dbReference>
<evidence type="ECO:0000256" key="7">
    <source>
        <dbReference type="SAM" id="Coils"/>
    </source>
</evidence>
<feature type="compositionally biased region" description="Polar residues" evidence="8">
    <location>
        <begin position="5563"/>
        <end position="5610"/>
    </location>
</feature>
<dbReference type="InterPro" id="IPR002048">
    <property type="entry name" value="EF_hand_dom"/>
</dbReference>
<dbReference type="SUPFAM" id="SSF47576">
    <property type="entry name" value="Calponin-homology domain, CH-domain"/>
    <property type="match status" value="1"/>
</dbReference>
<dbReference type="Gene3D" id="1.10.238.10">
    <property type="entry name" value="EF-hand"/>
    <property type="match status" value="1"/>
</dbReference>
<feature type="compositionally biased region" description="Polar residues" evidence="8">
    <location>
        <begin position="5391"/>
        <end position="5407"/>
    </location>
</feature>
<feature type="compositionally biased region" description="Basic residues" evidence="8">
    <location>
        <begin position="4988"/>
        <end position="5002"/>
    </location>
</feature>
<dbReference type="PROSITE" id="PS00018">
    <property type="entry name" value="EF_HAND_1"/>
    <property type="match status" value="1"/>
</dbReference>
<dbReference type="PANTHER" id="PTHR23169:SF23">
    <property type="entry name" value="SHORT STOP, ISOFORM H"/>
    <property type="match status" value="1"/>
</dbReference>
<dbReference type="FunFam" id="1.20.58.60:FF:000055">
    <property type="entry name" value="Short stop, isoform K"/>
    <property type="match status" value="1"/>
</dbReference>
<feature type="compositionally biased region" description="Basic and acidic residues" evidence="8">
    <location>
        <begin position="5549"/>
        <end position="5559"/>
    </location>
</feature>
<dbReference type="InterPro" id="IPR036872">
    <property type="entry name" value="CH_dom_sf"/>
</dbReference>
<dbReference type="InterPro" id="IPR003108">
    <property type="entry name" value="GAR_dom"/>
</dbReference>
<evidence type="ECO:0000313" key="13">
    <source>
        <dbReference type="RefSeq" id="XP_028029402.1"/>
    </source>
</evidence>
<feature type="region of interest" description="Disordered" evidence="8">
    <location>
        <begin position="5321"/>
        <end position="5451"/>
    </location>
</feature>
<dbReference type="InterPro" id="IPR011992">
    <property type="entry name" value="EF-hand-dom_pair"/>
</dbReference>
<feature type="compositionally biased region" description="Low complexity" evidence="8">
    <location>
        <begin position="5662"/>
        <end position="5676"/>
    </location>
</feature>
<protein>
    <submittedName>
        <fullName evidence="13 14">Dystonin isoform X12</fullName>
    </submittedName>
</protein>
<feature type="domain" description="EF-hand" evidence="10">
    <location>
        <begin position="5127"/>
        <end position="5162"/>
    </location>
</feature>
<feature type="region of interest" description="Disordered" evidence="8">
    <location>
        <begin position="5473"/>
        <end position="5686"/>
    </location>
</feature>
<dbReference type="CDD" id="cd00176">
    <property type="entry name" value="SPEC"/>
    <property type="match status" value="15"/>
</dbReference>
<dbReference type="Proteomes" id="UP000504629">
    <property type="component" value="Unplaced"/>
</dbReference>
<feature type="coiled-coil region" evidence="7">
    <location>
        <begin position="4307"/>
        <end position="4334"/>
    </location>
</feature>
<evidence type="ECO:0000256" key="6">
    <source>
        <dbReference type="ARBA" id="ARBA00023212"/>
    </source>
</evidence>
<feature type="compositionally biased region" description="Polar residues" evidence="8">
    <location>
        <begin position="5494"/>
        <end position="5507"/>
    </location>
</feature>
<dbReference type="Gene3D" id="1.10.418.10">
    <property type="entry name" value="Calponin-like domain"/>
    <property type="match status" value="1"/>
</dbReference>
<feature type="compositionally biased region" description="Polar residues" evidence="8">
    <location>
        <begin position="5432"/>
        <end position="5442"/>
    </location>
</feature>
<dbReference type="FunFam" id="1.10.418.10:FF:000022">
    <property type="entry name" value="Short stop, isoform K"/>
    <property type="match status" value="1"/>
</dbReference>
<proteinExistence type="predicted"/>
<comment type="subcellular location">
    <subcellularLocation>
        <location evidence="1">Cytoplasm</location>
        <location evidence="1">Cytoskeleton</location>
    </subcellularLocation>
</comment>
<dbReference type="CDD" id="cd21189">
    <property type="entry name" value="CH_PLEC-like_rpt2"/>
    <property type="match status" value="1"/>
</dbReference>
<dbReference type="GO" id="GO:0005509">
    <property type="term" value="F:calcium ion binding"/>
    <property type="evidence" value="ECO:0007669"/>
    <property type="project" value="InterPro"/>
</dbReference>
<dbReference type="InterPro" id="IPR041615">
    <property type="entry name" value="Desmoplakin_SH3"/>
</dbReference>
<dbReference type="CTD" id="36542"/>
<dbReference type="CDD" id="cd00051">
    <property type="entry name" value="EFh"/>
    <property type="match status" value="1"/>
</dbReference>
<dbReference type="InterPro" id="IPR049538">
    <property type="entry name" value="PCN-like_spectrin-like_rpt"/>
</dbReference>
<feature type="region of interest" description="Disordered" evidence="8">
    <location>
        <begin position="2275"/>
        <end position="2335"/>
    </location>
</feature>
<feature type="region of interest" description="Disordered" evidence="8">
    <location>
        <begin position="4944"/>
        <end position="5034"/>
    </location>
</feature>
<feature type="compositionally biased region" description="Basic and acidic residues" evidence="8">
    <location>
        <begin position="4970"/>
        <end position="4980"/>
    </location>
</feature>
<evidence type="ECO:0000259" key="10">
    <source>
        <dbReference type="PROSITE" id="PS50222"/>
    </source>
</evidence>
<dbReference type="GO" id="GO:0008017">
    <property type="term" value="F:microtubule binding"/>
    <property type="evidence" value="ECO:0007669"/>
    <property type="project" value="InterPro"/>
</dbReference>
<feature type="compositionally biased region" description="Polar residues" evidence="8">
    <location>
        <begin position="5364"/>
        <end position="5375"/>
    </location>
</feature>
<feature type="coiled-coil region" evidence="7">
    <location>
        <begin position="1651"/>
        <end position="1688"/>
    </location>
</feature>
<feature type="compositionally biased region" description="Low complexity" evidence="8">
    <location>
        <begin position="5323"/>
        <end position="5340"/>
    </location>
</feature>
<dbReference type="Gene3D" id="3.30.920.20">
    <property type="entry name" value="Gas2-like domain"/>
    <property type="match status" value="1"/>
</dbReference>
<dbReference type="InterPro" id="IPR036534">
    <property type="entry name" value="GAR_dom_sf"/>
</dbReference>
<dbReference type="SUPFAM" id="SSF46966">
    <property type="entry name" value="Spectrin repeat"/>
    <property type="match status" value="32"/>
</dbReference>
<dbReference type="FunFam" id="1.20.58.60:FF:000042">
    <property type="entry name" value="Short stop, isoform N"/>
    <property type="match status" value="1"/>
</dbReference>
<dbReference type="FunFam" id="1.20.58.60:FF:000030">
    <property type="entry name" value="Short stop, isoform K"/>
    <property type="match status" value="1"/>
</dbReference>
<accession>A0A6J2JJE5</accession>
<dbReference type="SMART" id="SM00250">
    <property type="entry name" value="PLEC"/>
    <property type="match status" value="2"/>
</dbReference>
<evidence type="ECO:0000256" key="3">
    <source>
        <dbReference type="ARBA" id="ARBA00022553"/>
    </source>
</evidence>
<keyword evidence="6" id="KW-0206">Cytoskeleton</keyword>
<dbReference type="PROSITE" id="PS50021">
    <property type="entry name" value="CH"/>
    <property type="match status" value="1"/>
</dbReference>
<keyword evidence="12" id="KW-1185">Reference proteome</keyword>
<dbReference type="PROSITE" id="PS50222">
    <property type="entry name" value="EF_HAND_2"/>
    <property type="match status" value="2"/>
</dbReference>
<feature type="coiled-coil region" evidence="7">
    <location>
        <begin position="3491"/>
        <end position="3554"/>
    </location>
</feature>
<dbReference type="InterPro" id="IPR043197">
    <property type="entry name" value="Plakin"/>
</dbReference>
<dbReference type="PROSITE" id="PS51460">
    <property type="entry name" value="GAR"/>
    <property type="match status" value="1"/>
</dbReference>
<keyword evidence="5" id="KW-0106">Calcium</keyword>
<dbReference type="GeneID" id="114242449"/>
<feature type="domain" description="EF-hand" evidence="10">
    <location>
        <begin position="5091"/>
        <end position="5126"/>
    </location>
</feature>
<evidence type="ECO:0000313" key="14">
    <source>
        <dbReference type="RefSeq" id="XP_028029403.1"/>
    </source>
</evidence>
<dbReference type="SMART" id="SM00150">
    <property type="entry name" value="SPEC"/>
    <property type="match status" value="34"/>
</dbReference>
<evidence type="ECO:0000313" key="12">
    <source>
        <dbReference type="Proteomes" id="UP000504629"/>
    </source>
</evidence>
<dbReference type="Pfam" id="PF00307">
    <property type="entry name" value="CH"/>
    <property type="match status" value="1"/>
</dbReference>
<dbReference type="GO" id="GO:0005737">
    <property type="term" value="C:cytoplasm"/>
    <property type="evidence" value="ECO:0007669"/>
    <property type="project" value="TreeGrafter"/>
</dbReference>
<dbReference type="FunFam" id="1.20.58.60:FF:000044">
    <property type="entry name" value="Short stop, isoform K"/>
    <property type="match status" value="1"/>
</dbReference>
<dbReference type="SUPFAM" id="SSF143575">
    <property type="entry name" value="GAS2 domain-like"/>
    <property type="match status" value="1"/>
</dbReference>
<feature type="coiled-coil region" evidence="7">
    <location>
        <begin position="3207"/>
        <end position="3234"/>
    </location>
</feature>
<feature type="region of interest" description="Disordered" evidence="8">
    <location>
        <begin position="26"/>
        <end position="45"/>
    </location>
</feature>
<feature type="compositionally biased region" description="Basic and acidic residues" evidence="8">
    <location>
        <begin position="5677"/>
        <end position="5686"/>
    </location>
</feature>
<dbReference type="Pfam" id="PF02187">
    <property type="entry name" value="GAS2"/>
    <property type="match status" value="1"/>
</dbReference>
<keyword evidence="4" id="KW-0677">Repeat</keyword>
<dbReference type="FunFam" id="1.20.58.60:FF:000001">
    <property type="entry name" value="Microtubule-actin cross-linking factor 1"/>
    <property type="match status" value="4"/>
</dbReference>
<dbReference type="Gene3D" id="3.90.1290.10">
    <property type="entry name" value="Plakin repeat"/>
    <property type="match status" value="1"/>
</dbReference>
<keyword evidence="3" id="KW-0597">Phosphoprotein</keyword>
<dbReference type="FunFam" id="1.20.58.60:FF:000040">
    <property type="entry name" value="Short stop, isoform N"/>
    <property type="match status" value="1"/>
</dbReference>
<dbReference type="SUPFAM" id="SSF75399">
    <property type="entry name" value="Plakin repeat"/>
    <property type="match status" value="1"/>
</dbReference>
<dbReference type="Pfam" id="PF00435">
    <property type="entry name" value="Spectrin"/>
    <property type="match status" value="19"/>
</dbReference>
<dbReference type="GO" id="GO:0005198">
    <property type="term" value="F:structural molecule activity"/>
    <property type="evidence" value="ECO:0007669"/>
    <property type="project" value="TreeGrafter"/>
</dbReference>
<feature type="domain" description="Calponin-homology (CH)" evidence="9">
    <location>
        <begin position="221"/>
        <end position="326"/>
    </location>
</feature>
<evidence type="ECO:0000256" key="2">
    <source>
        <dbReference type="ARBA" id="ARBA00022490"/>
    </source>
</evidence>
<dbReference type="Pfam" id="PF21019">
    <property type="entry name" value="Spectrin_3"/>
    <property type="match status" value="1"/>
</dbReference>
<dbReference type="Pfam" id="PF13499">
    <property type="entry name" value="EF-hand_7"/>
    <property type="match status" value="1"/>
</dbReference>
<evidence type="ECO:0000256" key="5">
    <source>
        <dbReference type="ARBA" id="ARBA00022837"/>
    </source>
</evidence>
<dbReference type="FunFam" id="1.20.58.60:FF:000039">
    <property type="entry name" value="Short stop, isoform N"/>
    <property type="match status" value="1"/>
</dbReference>
<dbReference type="GO" id="GO:0005886">
    <property type="term" value="C:plasma membrane"/>
    <property type="evidence" value="ECO:0007669"/>
    <property type="project" value="UniProtKB-SubCell"/>
</dbReference>
<feature type="coiled-coil region" evidence="7">
    <location>
        <begin position="2675"/>
        <end position="2702"/>
    </location>
</feature>
<dbReference type="GO" id="GO:0005882">
    <property type="term" value="C:intermediate filament"/>
    <property type="evidence" value="ECO:0007669"/>
    <property type="project" value="TreeGrafter"/>
</dbReference>
<dbReference type="SMART" id="SM00054">
    <property type="entry name" value="EFh"/>
    <property type="match status" value="2"/>
</dbReference>
<evidence type="ECO:0000256" key="1">
    <source>
        <dbReference type="ARBA" id="ARBA00004245"/>
    </source>
</evidence>
<dbReference type="OrthoDB" id="2250192at2759"/>
<sequence length="5686" mass="645745">MSMYRFVKEGSSKRLFVQGTLEGDEAKPLKSSLKKPSPSPVGSPITTSLNLASVPRSLRDSLTRHETVYDGHYPGLERTSSYRSGSYREDGYNGRVVYDGNQTHFEYDGDSALVVPTSAGGRGVSELQAIHTNKHMSTEVLGSSLESTKISKKDDSGQRRITTRIVRKVTTLSRGEERSSVEDLRGREVHRSSEHYRHVEMESLPRRAKISDIVVGQEPNVTAREALLSWARRSTAKYPGVRVSDFTSSWRDGLAFNALIHRNRPDLIDWRNIRSRQVRERLETAFHVVEKEYGVTRLLDPEDVDTHEPDEKSLITYISSLYETFPEPPAVHPLFDAESQRRAAAYTEQAAQHRAWLHEKCALMQDRAFPSTLIEMKKLLSESTRFRNEEVPLRQREKQKLVHQYRELEKYFETVGECDIEPTLRPEALEQGWARLLMAQQERERDLTDEIRRLERLQRLAEKLHRDIKQTESGLDSVERHIEGELRRVERGVHPADAKTAAEQIEHDLRAMELALHEMFQDVNALREGRYPQANELHRRVQQLQERWSLARQALASRLVPRLAGVRMPVQHTTVRRETRTVLETRVHDADPRFHQLADAAAWCRDKLKKLHESEYGSDLPSVLHELDKHQREHKLIDQFHSKVEQCVHNRSNFNGEELNLYNQHLSQLQKLYAELLSTSTKRMSDLDALHDFLQSATAELNWLNEKEQVELSRDWADPHINLPAVQHYYEQLMSSLEKRELQFSNVIDRGEALIAQHHPATKTIESHLQVMQSQWAWVLQLTLCLETHLKHTTQYHTFFEEIKEAEKWIAKREEALNTTFSQSEFTLDQGERLLKGMQDLREELNTHGAAVSRLVEEAQEVRPVKLRRAPVTRPIRAETVCAYKHANVAIEKGASLSVVDNSGRSRWRVRLGGAGSEAQVPGAVLALPPPCRDALAAADALRAQLDRVIHLWQRKQLRMRQNMIFATIKVVKGWDFPQFVAMGAEQRQAIRRALNEDAEKLLAEGDPADPQLRRLRREIDDVNRLFDEFERRARAEEESKNAARIFTEQSTHLLERLEVLERQLHERIASHIPRDLDSLEHLVLQHKDWEGSLHALSGDVEEAQSTFRGIALKTPAMKKSLDKVMGKWNDLHSKSQLFVERLKFVEIVVNSVEENHQVISEFEIKLAQFSDLPNDIEILKDIHEDLLRMQVAVSKQQIQVDQMNDDAENCRRLVHASRDALPHSSLPRAGKHQDLERLDKEVAQLNARWSNVCTQLAERLRSCEAAYQLLRNYNAGLEKEAEWIDDAYKRLQAQPPVEVRPKEQFEPTRNLLTSVVERTPKVEKVNVDGGRFIREAKINSSRCQRYTEWLCEEVHPSLDVRHLRRQADLDQAERIRRLGRDIDPDRIPVGSDAVARELDELNAKYQRLLDMLYERLRRIAAANPGDIVTLRLVEAMAPRSARSFRQEFNMQDTTTEHTYTSQYTTEKYVRTSHTTELDGEAPVRSMTNGKLTSPKYTTKTIITDEDRPDVRKLKRVHRMYEGPNIIESRGIVHPETREILTVGQAISMRILDVRTGRLLSSPDTRQTITIEQAAKEGLIDPKLAARLTGPCGMTEDGNEVTLLEAIQRELYDAEQGLSDPAEKRIKQAVEEKYRLCDDTLSKLLEWIGNVEDRLANQEAVKEDIDELRNQINTLKSIKDDLEGHQRQVSACADQAKQLLVSGGDVLAPHEVAALERGVRQLKQRCDKCSDKCDKMLRRLAAARDELAKFINELNTFNVWMDGAYRTLEDKEAALSKLDTLSSQTDDIREFVSDVIAHQADLRFITMAAQKFVDESKEFLSILNEYRTSLPSRLSHVPAGEEGAVRGAAGAARRAHGELAARAQRLQDRLRAASDRAAHHAHALARAQRFLDEVEPQVRSVLSEQVGGEPRSVEAQLSRAKHLHNEILAQGRLIDNAKDACDQLVKSLEGHLTPAEIRQLEVPVVDLTSRYHDLSEAVGSRCSELEAALLQCQGLQDSVEAQAHWLGEAEDLFKQQLVGASLVVARLEEQVREQRRAHAQLGGRRATLQALAHCAAAEPAPSRLAKKLEQRAQDIYARYEKLVERSAKRSEFLDEVSAELAQFTQQANVLDATYGQLIEQSEGRELARMPADQLGARLADLANYRDKQMPLLDECLRMGKRLVAKKDVTDTHVVLDKMKALENQWRDFNTSLEEKQKLSRQRADQLTQYESLKIQVLDWLQSMENRVSHLQPVAVDLDVIKRQQDELRPLAKEYRDYSITIDKVSEAGAAYEALHRADRADSPHRKRQLYSPTKRHTPSRTLDGRSPSPGKGSVLVSPGSTSSGFSSRRSSQDGFHLEELSPVQQQLSEINNRYSLLGTKLSDRHSELEAIREEIKKHLESFKTLNAFLDKVQRQLPKDTVPNNKEEADKIIKQARAVLEEMYEKQSILDSTKTQVRELLKRKQSVQGADRLHDEMEDVASRWKALHDGLKDKIRLMEEMKDFLDTHSNLSQWLNAKERMMAALGPISTDSSMVHTQVQQVQVLREEFRSQQPQLTHLEEVGSAVLSRLPPHSADARALQGQLHDVTHRWDDLLAKLAARAESLGTAADTAREFDAGLARLRGALAAISDKLDELAPDHEPDEQLRKIEHLERQLEGQRPLLAGLEVSGAALAGVCEAAAAQHVGARLAAAARHLDTLQRKLDHRKAELEAALKDGRNLEENVARTLGWLQSELGSLPSRLQVSADINKLQQQIQKHEPLYRDLTQREHEIIMLIDKGREMEKKPSHQNLRKDLDRIQAQWDKLKREIVDRNTRLHTAMEHCRKFHKCQESFLPWLADTEERIAKLPPPAFSKKEVEKQLRELQHIRNDIWKRAGEFENNKTLGETFISSCDVDQDVVRTQIDSMKERWDKINNEVLQQVEFLETTSRMLGEVLEKSRGVETPLQRCEERLRDAHAAPPALAAPALAALADHLQALCAPLQSVEVAVDDIVTMAEERLGPEGGARARAALEEGPRALAERLHRLQDQADLARTRLAGATAALTHFQDKVKSLSHDLSDLDKELDSMKPPGRDLKTVKQQLEDVARFYKRLEGADDLIAQAERAAEGLADSGYTADSAKTRDQVEGLRKQLAKLDERARSKEQDLDDTLSKLEAFYKAYDSVMDDVQEASEQMRSLKPVSSEVDQIRAQQKDFAELKRRTLEPLGQNVTHCNKIGQGLVRSALQGANTQALEKDLEKMNDKWNALKEKMNERERRLDVGLLQSGKFAEALAGLDKWLADTEDMVRNQKPPSADYKVVKAQLQEQKFLKKMLMDRQNSMSSLFAMGNEVAAGCEPQERKAIEKQLKGLVQRFDDLTTSAQQRMLDLEQAMKVAKQFQEELQPLVEWLGVSERKVKSLELVPTDEEKIQQKIREHKALHDDILSKQPAFKQLTETASTLMGLVGDDEATALADRLQAATDRYQTLVDHNLNVGDLLESSRKGLRHLVLTYQDLSAWMDGMEQYLAKRKLLPVHMEKLLRQMDELAEKTEEIAVKQEAVDSTVDSGLELMKHISGDEALQLKDKLDALQRRYNDLTSRGADLLRVASETLPLVQQFYNSHAKLTEWMTSAETCLQSVEPREEDILRLEVELQEFRPVLDTINSVGPQLCQISPGEGATHIEGIVTRDNRRFDAIAEQVQRKAERLLLSKKRSLEVVGDMEELVEWLRGVEARLRSAAPPSCEPAAVRAQLRDQRPLHDELAAQRVRCRDLLAQAKKVVRECGSAEEAAGVRARSEELREVMEEVGALAAARLAALEHALPLAEHFADTHLGLTSWLDDMERQIHMLAMPALRPEQIAQQQDKNEMLQQSIAGHKPLVDKLVKTGEALARLCSELDAAKLQDVLEGDCERYNALRAELRLRQQELEQALQESSQFSDKLEGMLRALSGAADQLQRAEPVSAHPPKIEDQIEENDALVEDLDKRKEAYNAVQRAASDVFSKANKSDPAVRDIRNKLDKLNKLWDEVQRSSEKRRRGLSGALGVAREFWAALRAVSSTLAELADTLAAQPPPAAHPPAIQQQQLALQEIRHEIDHTKPEVEKVRKTGSTLMSLCGEPDKPEVKKHMEDLDNAWDNITALYARREENLIDAMEKAMEFHDTLQNLQDFLDTAEDKFSRMGPLGSDIDAVKRQIAQLASFKQEVDPHMVKVEALNRSLTRQAQELTERTSSEQAAAIKQPLTEVNARWSALLRGMVERQQQLEKALLRLGQLQHALQELLAWIQNTTDTLDTLKPVAGDPQVLEVELAKLKVLVNDIAAHQASVDTLNDAGAQIVHHGTEEAGETAEKLATLNKKWRELQQKARDRQTELEDALREAQSFNAEIGDLLSWLSEVDGVIAASKPVGGLPETASEQLERFMEVYSEIEENRPKVEAVLQQGQEYIKRQEKPNPTSQLNHSLKTLKSRWDNVTARASDKKIKLEIALKEATEFHDALQAFVDWLTAAEKTLTSAKPVSRVMETLLTQIEEHKSFQKEVSTHRETMLQLDKKGTHLKYFSQKQDVILIKNLLVSVQHRWERVVSKSAERTRALDHGFKEAKEFSDMWNNLMNWLNETEEQLDQLNSEATVNDPDKIKQRLNKHREFQKALASKQPAYDLTMKTGKQLKDKAPKGDENTLKTMITDMKTKWTTVCSKAVDRQRKLEEALLYSGQFKDAMSALLDWLKKQQKLLEGDAPVHGDLDTVMALIEQHKQFEEDLHSREQQMQSVTKTGRDLEATVPLEDAANIRQQGSELKQLWDSVLSLSERKAHKLEGALKEAEKLHRSVNMLLEWLSDAETKLRFSGQLPEGDEETQQQIRDHERFVRELNEKKQDKDETITLAHSILSKAHTDAVTVIKHWITIIQSRWDEVWQWAMQRGGKLDAHMQSLRDLDLVLEELLQWLTGLENNLLSMETEPLPESIELLEGLIEDHKELMEHTQKRQNEVDRVCKAYQVKSQVQGRESTPRKVSAKSATKGTPGRGSQHDLHRDRSVSPDYYGSRRFRSRLHSRSRRGSRISPGRETPDRNLPHYGPRFPPKGSKGAEPEFRSPRVKQLWDRWRNVWLLAWERQRRLHERLAHLKELQRVSNFSWDDWRKRFLKFMNHKKSRLTDLFRKMDKDNNGLIPRNEFIDGIVNTKFDTSRLEMGAVADLFDRNGSGLIDWEEFIAALRPDWVERRGPPTDADKIHDEVKRLVMLCTCRQKFRVFQVGEGKYRFGDSQKLRLVRILRSTVMVRVGGGWVALDEFLVKNDPCRAEEFMEQLRPIFEALRQREELPCSYPLHVGSTHGTKQAFIYGHSRSQGSTTPGAHHYTHHHGYQPSPGYHWVRERTARSVPMSAGAGAAGRASRSSLSAGTPDSLSDNEAASGLGTRYRKPSVPRSTLTPGTSRPGSRAGSRAGSKPPSRHGSNLSLDSTDDATTPSRIPMRKVTNTKTSIARAAANASKLGVSTPNGSRPRTPTGYLTPASGRYSSGGMYRTSSIPTLMVVPPLASPTHSQPSSMASEHPKSLSHNHPAFQTQGSTKIPVYVGNRSQRTPSVERRLKLSRKSNSRENSQEPSPTSLDPSRKSEQRSPEDDSSLFSISGMTSDNEYESNMSESSGEASKPTQRGTKWSGSFTSNDLQTPGRSRIPVLKDQHTNSTLNRQRTPSGSTTPVRSGQQTAVSRLLRKPSDASESGTPATPAARRAPATPKTTEKREPFRL</sequence>
<dbReference type="InterPro" id="IPR018159">
    <property type="entry name" value="Spectrin/alpha-actinin"/>
</dbReference>
<feature type="compositionally biased region" description="Polar residues" evidence="8">
    <location>
        <begin position="5478"/>
        <end position="5487"/>
    </location>
</feature>
<dbReference type="GO" id="GO:0031122">
    <property type="term" value="P:cytoplasmic microtubule organization"/>
    <property type="evidence" value="ECO:0007669"/>
    <property type="project" value="TreeGrafter"/>
</dbReference>